<reference evidence="4 5" key="1">
    <citation type="journal article" date="2023" name="Commun. Biol.">
        <title>Genome analysis of Parmales, the sister group of diatoms, reveals the evolutionary specialization of diatoms from phago-mixotrophs to photoautotrophs.</title>
        <authorList>
            <person name="Ban H."/>
            <person name="Sato S."/>
            <person name="Yoshikawa S."/>
            <person name="Yamada K."/>
            <person name="Nakamura Y."/>
            <person name="Ichinomiya M."/>
            <person name="Sato N."/>
            <person name="Blanc-Mathieu R."/>
            <person name="Endo H."/>
            <person name="Kuwata A."/>
            <person name="Ogata H."/>
        </authorList>
    </citation>
    <scope>NUCLEOTIDE SEQUENCE [LARGE SCALE GENOMIC DNA]</scope>
</reference>
<protein>
    <submittedName>
        <fullName evidence="4">Uncharacterized protein</fullName>
    </submittedName>
</protein>
<organism evidence="4 5">
    <name type="scientific">Tetraparma gracilis</name>
    <dbReference type="NCBI Taxonomy" id="2962635"/>
    <lineage>
        <taxon>Eukaryota</taxon>
        <taxon>Sar</taxon>
        <taxon>Stramenopiles</taxon>
        <taxon>Ochrophyta</taxon>
        <taxon>Bolidophyceae</taxon>
        <taxon>Parmales</taxon>
        <taxon>Triparmaceae</taxon>
        <taxon>Tetraparma</taxon>
    </lineage>
</organism>
<keyword evidence="1" id="KW-0175">Coiled coil</keyword>
<dbReference type="Gene3D" id="3.30.530.20">
    <property type="match status" value="1"/>
</dbReference>
<feature type="transmembrane region" description="Helical" evidence="3">
    <location>
        <begin position="1064"/>
        <end position="1089"/>
    </location>
</feature>
<feature type="transmembrane region" description="Helical" evidence="3">
    <location>
        <begin position="912"/>
        <end position="933"/>
    </location>
</feature>
<gene>
    <name evidence="4" type="ORF">TeGR_g14709</name>
</gene>
<proteinExistence type="predicted"/>
<evidence type="ECO:0000256" key="1">
    <source>
        <dbReference type="SAM" id="Coils"/>
    </source>
</evidence>
<evidence type="ECO:0000256" key="2">
    <source>
        <dbReference type="SAM" id="MobiDB-lite"/>
    </source>
</evidence>
<dbReference type="EMBL" id="BRYB01003423">
    <property type="protein sequence ID" value="GMI36375.1"/>
    <property type="molecule type" value="Genomic_DNA"/>
</dbReference>
<evidence type="ECO:0000313" key="4">
    <source>
        <dbReference type="EMBL" id="GMI36375.1"/>
    </source>
</evidence>
<dbReference type="Proteomes" id="UP001165060">
    <property type="component" value="Unassembled WGS sequence"/>
</dbReference>
<dbReference type="SUPFAM" id="SSF55961">
    <property type="entry name" value="Bet v1-like"/>
    <property type="match status" value="1"/>
</dbReference>
<evidence type="ECO:0000313" key="5">
    <source>
        <dbReference type="Proteomes" id="UP001165060"/>
    </source>
</evidence>
<accession>A0ABQ6MYN9</accession>
<keyword evidence="5" id="KW-1185">Reference proteome</keyword>
<sequence>MAASRQAELHAEDYAGPADHGPRDGDGDGDVAGDREAPHDEKIAAADESVGAPPRSVQEQLSQALAELLARAAELRSKDAEVALLKADADALRAEVGELRAKAAEAEEQRVEADELRLVRTKLEESENDLLRLRTETEQVDGKITLEAADFGCTKLLIAASVLLTSGVDRVVASLHDRFARYKEVDEATLRHFVEHGKNAAPESSEKEKDFGLGAEKQIVDTALEAEKRSVLGRLRGFYRIKTLSPNVCRVTFVLQGNLGGSFTKQAMAWALKHSLGMVKSLQDKYMRNGAKVDAEIRGAFPAPPLRRSLTSEQDALVARCLTLEKGAEGSNVVAAVGINSAAAQARAVKGSWVELKSISPFVSMSMAYTEPEGNESSIALGKAKATLDCSAKEAFAYQFASCGREKTRISREVGDRARFVSKEHTAHDFEWVLVKKMSFPLTNREFLNRFLSFKEQTGDLVIAFGALPDSTKIDYGADLKVVRGKGMGVYRFKPINNDAQCEVAFVQNLDAGGFVPERVTVAKIPQALRAVNDMQELFQRDDAIDGAKTSELASIINTSEQPYLSDEDKLIDEVGARFASLPAFKKLDSPDCFVHMSSAFKEGSSTMIGRATTLDFGGVIPKRVQNRQGVGQLMYLSKMRKRFDRSLELDGKKRGELVKRIRRHGRDGVEYSEEEEKIVAEGKTWFKAPEEVLPYVWDTKSRDKTRPDDLEKEIDEQPNDHNQLVFNKKQTPAAIANRDFLGRMVWKEAEGVTYPDEKNKKTPSKAVAHIVKLHKGLSQLSREYPWIVAFLEEVLLGGLHRNKAVSTKLDSLSEAEARKIGKNLPGALRARKQASGGVYQWKNQNPSMVELFEKYPWVEEMVLTMGEELLKNAAWGLWFRVITGSVGSMVDLATDINVILVYFGEEGQEGYGWMMLGMVLANMGLQLGLVLLQNGKMGWGKLLREVLITVSGLKPGVDAMRVVSNAEMHEHHVLDAKMELAFTKCAEMFCESIPGCILQVTALIQGGSGGQMGTKVLSIIVSAITTGMGSAAISYDFDSDPEKRRKLPSFYGYLPDEGNARTIMYVCMVVNSALLLLLRSIGAALLMLADTKIFVAYMAGDHLLYLLQKLPPPKSEVPLRLGYAATMEWLAKV</sequence>
<feature type="transmembrane region" description="Helical" evidence="3">
    <location>
        <begin position="1017"/>
        <end position="1036"/>
    </location>
</feature>
<evidence type="ECO:0000256" key="3">
    <source>
        <dbReference type="SAM" id="Phobius"/>
    </source>
</evidence>
<feature type="coiled-coil region" evidence="1">
    <location>
        <begin position="58"/>
        <end position="143"/>
    </location>
</feature>
<keyword evidence="3" id="KW-0472">Membrane</keyword>
<dbReference type="InterPro" id="IPR023393">
    <property type="entry name" value="START-like_dom_sf"/>
</dbReference>
<keyword evidence="3" id="KW-1133">Transmembrane helix</keyword>
<comment type="caution">
    <text evidence="4">The sequence shown here is derived from an EMBL/GenBank/DDBJ whole genome shotgun (WGS) entry which is preliminary data.</text>
</comment>
<feature type="region of interest" description="Disordered" evidence="2">
    <location>
        <begin position="1"/>
        <end position="58"/>
    </location>
</feature>
<feature type="compositionally biased region" description="Basic and acidic residues" evidence="2">
    <location>
        <begin position="20"/>
        <end position="45"/>
    </location>
</feature>
<keyword evidence="3" id="KW-0812">Transmembrane</keyword>
<name>A0ABQ6MYN9_9STRA</name>